<dbReference type="SUPFAM" id="SSF47413">
    <property type="entry name" value="lambda repressor-like DNA-binding domains"/>
    <property type="match status" value="1"/>
</dbReference>
<dbReference type="InterPro" id="IPR000843">
    <property type="entry name" value="HTH_LacI"/>
</dbReference>
<dbReference type="Gene3D" id="1.10.260.40">
    <property type="entry name" value="lambda repressor-like DNA-binding domains"/>
    <property type="match status" value="1"/>
</dbReference>
<evidence type="ECO:0000256" key="2">
    <source>
        <dbReference type="ARBA" id="ARBA00023125"/>
    </source>
</evidence>
<dbReference type="Pfam" id="PF00356">
    <property type="entry name" value="LacI"/>
    <property type="match status" value="1"/>
</dbReference>
<dbReference type="SUPFAM" id="SSF53822">
    <property type="entry name" value="Periplasmic binding protein-like I"/>
    <property type="match status" value="1"/>
</dbReference>
<reference evidence="5" key="1">
    <citation type="submission" date="2020-11" db="EMBL/GenBank/DDBJ databases">
        <title>Nocardioides sp. CBS4Y-1, whole genome shotgun sequence.</title>
        <authorList>
            <person name="Tuo L."/>
        </authorList>
    </citation>
    <scope>NUCLEOTIDE SEQUENCE</scope>
    <source>
        <strain evidence="5">CBS4Y-1</strain>
    </source>
</reference>
<keyword evidence="1" id="KW-0805">Transcription regulation</keyword>
<dbReference type="AlphaFoldDB" id="A0A930UYS5"/>
<keyword evidence="2 5" id="KW-0238">DNA-binding</keyword>
<dbReference type="CDD" id="cd06267">
    <property type="entry name" value="PBP1_LacI_sugar_binding-like"/>
    <property type="match status" value="1"/>
</dbReference>
<accession>A0A930UYS5</accession>
<protein>
    <submittedName>
        <fullName evidence="5">LacI family DNA-binding transcriptional regulator</fullName>
    </submittedName>
</protein>
<dbReference type="InterPro" id="IPR028082">
    <property type="entry name" value="Peripla_BP_I"/>
</dbReference>
<proteinExistence type="predicted"/>
<dbReference type="GO" id="GO:0000976">
    <property type="term" value="F:transcription cis-regulatory region binding"/>
    <property type="evidence" value="ECO:0007669"/>
    <property type="project" value="TreeGrafter"/>
</dbReference>
<comment type="caution">
    <text evidence="5">The sequence shown here is derived from an EMBL/GenBank/DDBJ whole genome shotgun (WGS) entry which is preliminary data.</text>
</comment>
<evidence type="ECO:0000259" key="4">
    <source>
        <dbReference type="PROSITE" id="PS50932"/>
    </source>
</evidence>
<organism evidence="5 6">
    <name type="scientific">Nocardioides acrostichi</name>
    <dbReference type="NCBI Taxonomy" id="2784339"/>
    <lineage>
        <taxon>Bacteria</taxon>
        <taxon>Bacillati</taxon>
        <taxon>Actinomycetota</taxon>
        <taxon>Actinomycetes</taxon>
        <taxon>Propionibacteriales</taxon>
        <taxon>Nocardioidaceae</taxon>
        <taxon>Nocardioides</taxon>
    </lineage>
</organism>
<dbReference type="Gene3D" id="3.40.50.2300">
    <property type="match status" value="2"/>
</dbReference>
<evidence type="ECO:0000313" key="6">
    <source>
        <dbReference type="Proteomes" id="UP000656804"/>
    </source>
</evidence>
<evidence type="ECO:0000256" key="1">
    <source>
        <dbReference type="ARBA" id="ARBA00023015"/>
    </source>
</evidence>
<keyword evidence="6" id="KW-1185">Reference proteome</keyword>
<keyword evidence="3" id="KW-0804">Transcription</keyword>
<dbReference type="InterPro" id="IPR010982">
    <property type="entry name" value="Lambda_DNA-bd_dom_sf"/>
</dbReference>
<dbReference type="InterPro" id="IPR046335">
    <property type="entry name" value="LacI/GalR-like_sensor"/>
</dbReference>
<dbReference type="PROSITE" id="PS50932">
    <property type="entry name" value="HTH_LACI_2"/>
    <property type="match status" value="1"/>
</dbReference>
<dbReference type="PANTHER" id="PTHR30146">
    <property type="entry name" value="LACI-RELATED TRANSCRIPTIONAL REPRESSOR"/>
    <property type="match status" value="1"/>
</dbReference>
<name>A0A930UYS5_9ACTN</name>
<dbReference type="GO" id="GO:0003700">
    <property type="term" value="F:DNA-binding transcription factor activity"/>
    <property type="evidence" value="ECO:0007669"/>
    <property type="project" value="TreeGrafter"/>
</dbReference>
<evidence type="ECO:0000313" key="5">
    <source>
        <dbReference type="EMBL" id="MBF4163368.1"/>
    </source>
</evidence>
<feature type="domain" description="HTH lacI-type" evidence="4">
    <location>
        <begin position="12"/>
        <end position="66"/>
    </location>
</feature>
<dbReference type="EMBL" id="JADIVZ010000011">
    <property type="protein sequence ID" value="MBF4163368.1"/>
    <property type="molecule type" value="Genomic_DNA"/>
</dbReference>
<dbReference type="CDD" id="cd01392">
    <property type="entry name" value="HTH_LacI"/>
    <property type="match status" value="1"/>
</dbReference>
<dbReference type="Pfam" id="PF13377">
    <property type="entry name" value="Peripla_BP_3"/>
    <property type="match status" value="1"/>
</dbReference>
<gene>
    <name evidence="5" type="ORF">ISG29_16880</name>
</gene>
<dbReference type="PANTHER" id="PTHR30146:SF153">
    <property type="entry name" value="LACTOSE OPERON REPRESSOR"/>
    <property type="match status" value="1"/>
</dbReference>
<sequence>MEHRPRTTDRPATMADIAQQLGISRQLVSIVMRDAPGASAETRRRVRETADELGFAPHTGARTLRRTRSWTFGVVFVPSHPAEHEIVQSLYPLAAAHGYDVVLSAVTGTRGVQPAVDELLGHRCAAVLLIGSALDPAELEDLSGRVQIPLVAVGTAAGGTGHDVVRSDGRAGVAAGVEHLVSLGHREIAFVDLATMPAAALRRAGYEQTMQRHELGTDVVLASGHYTDDAYFEESGSEAAHTLLARDEPPTAVMVPNDGSAVTLLLTLARHGLQVPRDISLVGYDDIPAARLSAVELTTVRQDPELMARAAVDAAVRRIDHPESDPLESIVDTSLVLRGSCAALRTDG</sequence>
<dbReference type="Proteomes" id="UP000656804">
    <property type="component" value="Unassembled WGS sequence"/>
</dbReference>
<evidence type="ECO:0000256" key="3">
    <source>
        <dbReference type="ARBA" id="ARBA00023163"/>
    </source>
</evidence>
<dbReference type="SMART" id="SM00354">
    <property type="entry name" value="HTH_LACI"/>
    <property type="match status" value="1"/>
</dbReference>
<dbReference type="RefSeq" id="WP_194504631.1">
    <property type="nucleotide sequence ID" value="NZ_JADIVZ010000011.1"/>
</dbReference>